<dbReference type="PANTHER" id="PTHR22870:SF360">
    <property type="entry name" value="ULTRAVIOLET-B RECEPTOR UVR8"/>
    <property type="match status" value="1"/>
</dbReference>
<feature type="compositionally biased region" description="Low complexity" evidence="3">
    <location>
        <begin position="376"/>
        <end position="388"/>
    </location>
</feature>
<feature type="compositionally biased region" description="Gly residues" evidence="3">
    <location>
        <begin position="534"/>
        <end position="544"/>
    </location>
</feature>
<dbReference type="EMBL" id="MU069585">
    <property type="protein sequence ID" value="KAF5838267.1"/>
    <property type="molecule type" value="Genomic_DNA"/>
</dbReference>
<feature type="compositionally biased region" description="Basic and acidic residues" evidence="3">
    <location>
        <begin position="305"/>
        <end position="319"/>
    </location>
</feature>
<keyword evidence="5" id="KW-1185">Reference proteome</keyword>
<evidence type="ECO:0000256" key="3">
    <source>
        <dbReference type="SAM" id="MobiDB-lite"/>
    </source>
</evidence>
<evidence type="ECO:0000256" key="2">
    <source>
        <dbReference type="PROSITE-ProRule" id="PRU00235"/>
    </source>
</evidence>
<dbReference type="InterPro" id="IPR051210">
    <property type="entry name" value="Ub_ligase/GEF_domain"/>
</dbReference>
<feature type="compositionally biased region" description="Gly residues" evidence="3">
    <location>
        <begin position="500"/>
        <end position="515"/>
    </location>
</feature>
<dbReference type="Gene3D" id="2.130.10.30">
    <property type="entry name" value="Regulator of chromosome condensation 1/beta-lactamase-inhibitor protein II"/>
    <property type="match status" value="1"/>
</dbReference>
<evidence type="ECO:0000256" key="1">
    <source>
        <dbReference type="ARBA" id="ARBA00022737"/>
    </source>
</evidence>
<feature type="compositionally biased region" description="Gly residues" evidence="3">
    <location>
        <begin position="333"/>
        <end position="342"/>
    </location>
</feature>
<feature type="compositionally biased region" description="Polar residues" evidence="3">
    <location>
        <begin position="424"/>
        <end position="439"/>
    </location>
</feature>
<dbReference type="PANTHER" id="PTHR22870">
    <property type="entry name" value="REGULATOR OF CHROMOSOME CONDENSATION"/>
    <property type="match status" value="1"/>
</dbReference>
<comment type="caution">
    <text evidence="4">The sequence shown here is derived from an EMBL/GenBank/DDBJ whole genome shotgun (WGS) entry which is preliminary data.</text>
</comment>
<protein>
    <submittedName>
        <fullName evidence="4">Uncharacterized protein</fullName>
    </submittedName>
</protein>
<accession>A0ABQ7GUH2</accession>
<dbReference type="PROSITE" id="PS50012">
    <property type="entry name" value="RCC1_3"/>
    <property type="match status" value="3"/>
</dbReference>
<feature type="compositionally biased region" description="Polar residues" evidence="3">
    <location>
        <begin position="289"/>
        <end position="304"/>
    </location>
</feature>
<dbReference type="Proteomes" id="UP000815325">
    <property type="component" value="Unassembled WGS sequence"/>
</dbReference>
<organism evidence="4 5">
    <name type="scientific">Dunaliella salina</name>
    <name type="common">Green alga</name>
    <name type="synonym">Protococcus salinus</name>
    <dbReference type="NCBI Taxonomy" id="3046"/>
    <lineage>
        <taxon>Eukaryota</taxon>
        <taxon>Viridiplantae</taxon>
        <taxon>Chlorophyta</taxon>
        <taxon>core chlorophytes</taxon>
        <taxon>Chlorophyceae</taxon>
        <taxon>CS clade</taxon>
        <taxon>Chlamydomonadales</taxon>
        <taxon>Dunaliellaceae</taxon>
        <taxon>Dunaliella</taxon>
    </lineage>
</organism>
<reference evidence="4" key="1">
    <citation type="submission" date="2017-08" db="EMBL/GenBank/DDBJ databases">
        <authorList>
            <person name="Polle J.E."/>
            <person name="Barry K."/>
            <person name="Cushman J."/>
            <person name="Schmutz J."/>
            <person name="Tran D."/>
            <person name="Hathwaick L.T."/>
            <person name="Yim W.C."/>
            <person name="Jenkins J."/>
            <person name="Mckie-Krisberg Z.M."/>
            <person name="Prochnik S."/>
            <person name="Lindquist E."/>
            <person name="Dockter R.B."/>
            <person name="Adam C."/>
            <person name="Molina H."/>
            <person name="Bunkerborg J."/>
            <person name="Jin E."/>
            <person name="Buchheim M."/>
            <person name="Magnuson J."/>
        </authorList>
    </citation>
    <scope>NUCLEOTIDE SEQUENCE</scope>
    <source>
        <strain evidence="4">CCAP 19/18</strain>
    </source>
</reference>
<name>A0ABQ7GUH2_DUNSA</name>
<dbReference type="InterPro" id="IPR000408">
    <property type="entry name" value="Reg_chr_condens"/>
</dbReference>
<sequence length="644" mass="68493">MREWQQTHLPELVRDTGSVDVVLSACGTRHAALVSRAGELYTWGYGKDGNLGHGSLKSLSSPRRVLGGWVPKGEGVRGLSCSDGCTAAVTSDGSLYTWGRGLSGQLGHGDCYPCAIPKRVVFEPSLNCAPVARVVRVSVGPTHTAAITADGRLYTWGDGQFGQLGHGSTSPEYHPRQVEALEGMFVTAVACGWWHTAAIAYGCPDADGNGGHPSGGNTQVTTWAADEGEEEVHDLVHQQQHHDQPLAQQAAQPHALQQEGSDLMRSAAADHPMPSPFLSRSGRILGPSREQQGLDESQGRGSLDSQHRESPKSAERGGEENASVGASSNAEGGADGAQGGGRLWRRRADLAQINAGGLSEKESDSSRLGKLHTRRGGLSSKGSRSPSRSPREGLWGDISLPGKRTVSFQDEVDDGLSHQRRSHSFSPASSPQLAPTPTRESPLRHSSELFVWKSDVQPPVQRQGNGPERAKGAVSPNGAFHELPQPANPQQPAHRASAPPGGGYGHEPHIGAGGRRSGDSAGSFEGHGDTQHVGGSGRRGGWGAGETRQLQQRLHRHHQNQQQQQQQQQQRPPQVMADALQEGLFSESASLLLSANNDVEHACRSSAPTRTSAPNALIGKNNRPVTVAGEGCLRMQAWPWCCWG</sequence>
<feature type="repeat" description="RCC1" evidence="2">
    <location>
        <begin position="93"/>
        <end position="150"/>
    </location>
</feature>
<evidence type="ECO:0000313" key="4">
    <source>
        <dbReference type="EMBL" id="KAF5838267.1"/>
    </source>
</evidence>
<proteinExistence type="predicted"/>
<feature type="compositionally biased region" description="Basic and acidic residues" evidence="3">
    <location>
        <begin position="233"/>
        <end position="244"/>
    </location>
</feature>
<feature type="compositionally biased region" description="Low complexity" evidence="3">
    <location>
        <begin position="245"/>
        <end position="258"/>
    </location>
</feature>
<gene>
    <name evidence="4" type="ORF">DUNSADRAFT_3183</name>
</gene>
<feature type="region of interest" description="Disordered" evidence="3">
    <location>
        <begin position="231"/>
        <end position="576"/>
    </location>
</feature>
<dbReference type="SUPFAM" id="SSF50985">
    <property type="entry name" value="RCC1/BLIP-II"/>
    <property type="match status" value="1"/>
</dbReference>
<dbReference type="Pfam" id="PF00415">
    <property type="entry name" value="RCC1"/>
    <property type="match status" value="3"/>
</dbReference>
<evidence type="ECO:0000313" key="5">
    <source>
        <dbReference type="Proteomes" id="UP000815325"/>
    </source>
</evidence>
<dbReference type="PRINTS" id="PR00633">
    <property type="entry name" value="RCCNDNSATION"/>
</dbReference>
<feature type="compositionally biased region" description="Low complexity" evidence="3">
    <location>
        <begin position="560"/>
        <end position="574"/>
    </location>
</feature>
<feature type="repeat" description="RCC1" evidence="2">
    <location>
        <begin position="38"/>
        <end position="92"/>
    </location>
</feature>
<dbReference type="PROSITE" id="PS00626">
    <property type="entry name" value="RCC1_2"/>
    <property type="match status" value="1"/>
</dbReference>
<feature type="repeat" description="RCC1" evidence="2">
    <location>
        <begin position="151"/>
        <end position="202"/>
    </location>
</feature>
<keyword evidence="1" id="KW-0677">Repeat</keyword>
<dbReference type="InterPro" id="IPR009091">
    <property type="entry name" value="RCC1/BLIP-II"/>
</dbReference>